<name>A0A9W9Z017_9CNID</name>
<evidence type="ECO:0000256" key="1">
    <source>
        <dbReference type="ARBA" id="ARBA00004604"/>
    </source>
</evidence>
<dbReference type="GO" id="GO:0006351">
    <property type="term" value="P:DNA-templated transcription"/>
    <property type="evidence" value="ECO:0007669"/>
    <property type="project" value="InterPro"/>
</dbReference>
<evidence type="ECO:0000313" key="6">
    <source>
        <dbReference type="EMBL" id="KAJ7371839.1"/>
    </source>
</evidence>
<comment type="subcellular location">
    <subcellularLocation>
        <location evidence="1">Nucleus</location>
        <location evidence="1">Nucleolus</location>
    </subcellularLocation>
</comment>
<dbReference type="GO" id="GO:0003677">
    <property type="term" value="F:DNA binding"/>
    <property type="evidence" value="ECO:0007669"/>
    <property type="project" value="InterPro"/>
</dbReference>
<sequence>MGIHCIYGERAESDLLTEAFGSNKRKRALTSRIKINVNEEELSEAVSSVVDITSQGKQPDTNSLSHYSFGIPSFTRSSLEIKSANKAKITEWRNENRLFDWITKRNKRTDYCPCLLWIKEKTRVAPKRLKDKLLSYILVLALMIDEFSLDCTVIGRDLQMSMSRFTNHLRAIGCIVKTSNAQRKRKLEDTSDTSSKTSTAVLQVPLPANFPNSIFRGR</sequence>
<comment type="similarity">
    <text evidence="2">Belongs to the eukaryotic RPA49/POLR1E RNA polymerase subunit family.</text>
</comment>
<dbReference type="Pfam" id="PF06870">
    <property type="entry name" value="RNA_pol_I_A49"/>
    <property type="match status" value="1"/>
</dbReference>
<evidence type="ECO:0000256" key="2">
    <source>
        <dbReference type="ARBA" id="ARBA00009430"/>
    </source>
</evidence>
<dbReference type="GO" id="GO:0005730">
    <property type="term" value="C:nucleolus"/>
    <property type="evidence" value="ECO:0007669"/>
    <property type="project" value="UniProtKB-SubCell"/>
</dbReference>
<evidence type="ECO:0000256" key="4">
    <source>
        <dbReference type="ARBA" id="ARBA00023163"/>
    </source>
</evidence>
<dbReference type="PANTHER" id="PTHR14440">
    <property type="entry name" value="DNA-DIRECTED RNA POLYMERASE I SUBUNIT RPA49"/>
    <property type="match status" value="1"/>
</dbReference>
<dbReference type="InterPro" id="IPR009668">
    <property type="entry name" value="RNA_pol-assoc_fac_A49-like"/>
</dbReference>
<accession>A0A9W9Z017</accession>
<dbReference type="AlphaFoldDB" id="A0A9W9Z017"/>
<gene>
    <name evidence="6" type="primary">POLR1E</name>
    <name evidence="6" type="ORF">OS493_023182</name>
</gene>
<keyword evidence="3 6" id="KW-0240">DNA-directed RNA polymerase</keyword>
<dbReference type="OrthoDB" id="532500at2759"/>
<dbReference type="GO" id="GO:0000428">
    <property type="term" value="C:DNA-directed RNA polymerase complex"/>
    <property type="evidence" value="ECO:0007669"/>
    <property type="project" value="UniProtKB-KW"/>
</dbReference>
<dbReference type="Proteomes" id="UP001163046">
    <property type="component" value="Unassembled WGS sequence"/>
</dbReference>
<proteinExistence type="inferred from homology"/>
<keyword evidence="7" id="KW-1185">Reference proteome</keyword>
<keyword evidence="4" id="KW-0804">Transcription</keyword>
<keyword evidence="5" id="KW-0539">Nucleus</keyword>
<evidence type="ECO:0000313" key="7">
    <source>
        <dbReference type="Proteomes" id="UP001163046"/>
    </source>
</evidence>
<evidence type="ECO:0000256" key="5">
    <source>
        <dbReference type="ARBA" id="ARBA00023242"/>
    </source>
</evidence>
<dbReference type="EMBL" id="MU826842">
    <property type="protein sequence ID" value="KAJ7371839.1"/>
    <property type="molecule type" value="Genomic_DNA"/>
</dbReference>
<reference evidence="6" key="1">
    <citation type="submission" date="2023-01" db="EMBL/GenBank/DDBJ databases">
        <title>Genome assembly of the deep-sea coral Lophelia pertusa.</title>
        <authorList>
            <person name="Herrera S."/>
            <person name="Cordes E."/>
        </authorList>
    </citation>
    <scope>NUCLEOTIDE SEQUENCE</scope>
    <source>
        <strain evidence="6">USNM1676648</strain>
        <tissue evidence="6">Polyp</tissue>
    </source>
</reference>
<evidence type="ECO:0000256" key="3">
    <source>
        <dbReference type="ARBA" id="ARBA00022478"/>
    </source>
</evidence>
<organism evidence="6 7">
    <name type="scientific">Desmophyllum pertusum</name>
    <dbReference type="NCBI Taxonomy" id="174260"/>
    <lineage>
        <taxon>Eukaryota</taxon>
        <taxon>Metazoa</taxon>
        <taxon>Cnidaria</taxon>
        <taxon>Anthozoa</taxon>
        <taxon>Hexacorallia</taxon>
        <taxon>Scleractinia</taxon>
        <taxon>Caryophylliina</taxon>
        <taxon>Caryophylliidae</taxon>
        <taxon>Desmophyllum</taxon>
    </lineage>
</organism>
<comment type="caution">
    <text evidence="6">The sequence shown here is derived from an EMBL/GenBank/DDBJ whole genome shotgun (WGS) entry which is preliminary data.</text>
</comment>
<protein>
    <submittedName>
        <fullName evidence="6">DNA-directed RNA polymerase I subunit RPA49</fullName>
    </submittedName>
</protein>